<dbReference type="InterPro" id="IPR041471">
    <property type="entry name" value="UvrB_inter"/>
</dbReference>
<evidence type="ECO:0000256" key="2">
    <source>
        <dbReference type="ARBA" id="ARBA00022741"/>
    </source>
</evidence>
<dbReference type="EC" id="3.6.4.-" evidence="9"/>
<dbReference type="PANTHER" id="PTHR47964">
    <property type="entry name" value="ATP-DEPENDENT DNA HELICASE HOMOLOG RECG, CHLOROPLASTIC"/>
    <property type="match status" value="1"/>
</dbReference>
<dbReference type="GO" id="GO:0003684">
    <property type="term" value="F:damaged DNA binding"/>
    <property type="evidence" value="ECO:0007669"/>
    <property type="project" value="InterPro"/>
</dbReference>
<dbReference type="SMART" id="SM00982">
    <property type="entry name" value="TRCF"/>
    <property type="match status" value="1"/>
</dbReference>
<dbReference type="GO" id="GO:0006355">
    <property type="term" value="P:regulation of DNA-templated transcription"/>
    <property type="evidence" value="ECO:0007669"/>
    <property type="project" value="UniProtKB-UniRule"/>
</dbReference>
<evidence type="ECO:0000259" key="11">
    <source>
        <dbReference type="PROSITE" id="PS51194"/>
    </source>
</evidence>
<dbReference type="InterPro" id="IPR001650">
    <property type="entry name" value="Helicase_C-like"/>
</dbReference>
<name>A0A0A1W1Z1_9SPHN</name>
<keyword evidence="2 9" id="KW-0547">Nucleotide-binding</keyword>
<dbReference type="InterPro" id="IPR014001">
    <property type="entry name" value="Helicase_ATP-bd"/>
</dbReference>
<dbReference type="PROSITE" id="PS51194">
    <property type="entry name" value="HELICASE_CTER"/>
    <property type="match status" value="1"/>
</dbReference>
<dbReference type="Gene3D" id="2.40.10.170">
    <property type="match status" value="1"/>
</dbReference>
<comment type="function">
    <text evidence="9">Couples transcription and DNA repair by recognizing RNA polymerase (RNAP) stalled at DNA lesions. Mediates ATP-dependent release of RNAP and its truncated transcript from the DNA, and recruitment of nucleotide excision repair machinery to the damaged site.</text>
</comment>
<keyword evidence="6 9" id="KW-0067">ATP-binding</keyword>
<feature type="domain" description="Helicase ATP-binding" evidence="10">
    <location>
        <begin position="559"/>
        <end position="719"/>
    </location>
</feature>
<dbReference type="GO" id="GO:0003678">
    <property type="term" value="F:DNA helicase activity"/>
    <property type="evidence" value="ECO:0007669"/>
    <property type="project" value="TreeGrafter"/>
</dbReference>
<evidence type="ECO:0000259" key="10">
    <source>
        <dbReference type="PROSITE" id="PS51192"/>
    </source>
</evidence>
<proteinExistence type="inferred from homology"/>
<dbReference type="SMART" id="SM00490">
    <property type="entry name" value="HELICc"/>
    <property type="match status" value="1"/>
</dbReference>
<keyword evidence="3 9" id="KW-0227">DNA damage</keyword>
<dbReference type="GO" id="GO:0005524">
    <property type="term" value="F:ATP binding"/>
    <property type="evidence" value="ECO:0007669"/>
    <property type="project" value="UniProtKB-UniRule"/>
</dbReference>
<dbReference type="SUPFAM" id="SSF143517">
    <property type="entry name" value="TRCF domain-like"/>
    <property type="match status" value="1"/>
</dbReference>
<comment type="similarity">
    <text evidence="9">In the C-terminal section; belongs to the helicase family. RecG subfamily.</text>
</comment>
<dbReference type="InterPro" id="IPR036101">
    <property type="entry name" value="CarD-like/TRCF_RID_sf"/>
</dbReference>
<dbReference type="AlphaFoldDB" id="A0A0A1W1Z1"/>
<dbReference type="GO" id="GO:0000716">
    <property type="term" value="P:transcription-coupled nucleotide-excision repair, DNA damage recognition"/>
    <property type="evidence" value="ECO:0007669"/>
    <property type="project" value="UniProtKB-UniRule"/>
</dbReference>
<dbReference type="HAMAP" id="MF_00969">
    <property type="entry name" value="TRCF"/>
    <property type="match status" value="1"/>
</dbReference>
<dbReference type="PANTHER" id="PTHR47964:SF1">
    <property type="entry name" value="ATP-DEPENDENT DNA HELICASE HOMOLOG RECG, CHLOROPLASTIC"/>
    <property type="match status" value="1"/>
</dbReference>
<keyword evidence="1 9" id="KW-0963">Cytoplasm</keyword>
<dbReference type="Proteomes" id="UP000032305">
    <property type="component" value="Unassembled WGS sequence"/>
</dbReference>
<comment type="similarity">
    <text evidence="9">In the N-terminal section; belongs to the UvrB family.</text>
</comment>
<dbReference type="Pfam" id="PF03461">
    <property type="entry name" value="TRCF"/>
    <property type="match status" value="1"/>
</dbReference>
<accession>A0A0A1W1Z1</accession>
<dbReference type="Pfam" id="PF17757">
    <property type="entry name" value="UvrB_inter"/>
    <property type="match status" value="1"/>
</dbReference>
<dbReference type="EMBL" id="BBPI01000004">
    <property type="protein sequence ID" value="GAL99459.1"/>
    <property type="molecule type" value="Genomic_DNA"/>
</dbReference>
<protein>
    <recommendedName>
        <fullName evidence="9">Transcription-repair-coupling factor</fullName>
        <shortName evidence="9">TRCF</shortName>
        <ecNumber evidence="9">3.6.4.-</ecNumber>
    </recommendedName>
</protein>
<feature type="domain" description="Helicase C-terminal" evidence="11">
    <location>
        <begin position="740"/>
        <end position="894"/>
    </location>
</feature>
<dbReference type="InterPro" id="IPR047112">
    <property type="entry name" value="RecG/Mfd"/>
</dbReference>
<evidence type="ECO:0000256" key="5">
    <source>
        <dbReference type="ARBA" id="ARBA00022806"/>
    </source>
</evidence>
<dbReference type="SUPFAM" id="SSF52540">
    <property type="entry name" value="P-loop containing nucleoside triphosphate hydrolases"/>
    <property type="match status" value="2"/>
</dbReference>
<dbReference type="SMART" id="SM01058">
    <property type="entry name" value="CarD_TRCF"/>
    <property type="match status" value="1"/>
</dbReference>
<evidence type="ECO:0000313" key="13">
    <source>
        <dbReference type="Proteomes" id="UP000032305"/>
    </source>
</evidence>
<reference evidence="12 13" key="1">
    <citation type="submission" date="2014-11" db="EMBL/GenBank/DDBJ databases">
        <title>Whole genome shotgun sequence of Sphingomonas parapaucimobilis NBRC 15100.</title>
        <authorList>
            <person name="Katano-Makiyama Y."/>
            <person name="Hosoyama A."/>
            <person name="Hashimoto M."/>
            <person name="Hosoyama Y."/>
            <person name="Noguchi M."/>
            <person name="Numata M."/>
            <person name="Tsuchikane K."/>
            <person name="Hirakata S."/>
            <person name="Uohara A."/>
            <person name="Shimodaira J."/>
            <person name="Ohji S."/>
            <person name="Ichikawa N."/>
            <person name="Kimura A."/>
            <person name="Yamazoe A."/>
            <person name="Fujita N."/>
        </authorList>
    </citation>
    <scope>NUCLEOTIDE SEQUENCE [LARGE SCALE GENOMIC DNA]</scope>
    <source>
        <strain evidence="12 13">NBRC 15100</strain>
    </source>
</reference>
<keyword evidence="7 9" id="KW-0238">DNA-binding</keyword>
<evidence type="ECO:0000256" key="4">
    <source>
        <dbReference type="ARBA" id="ARBA00022801"/>
    </source>
</evidence>
<dbReference type="InterPro" id="IPR011545">
    <property type="entry name" value="DEAD/DEAH_box_helicase_dom"/>
</dbReference>
<keyword evidence="8 9" id="KW-0234">DNA repair</keyword>
<dbReference type="Pfam" id="PF00271">
    <property type="entry name" value="Helicase_C"/>
    <property type="match status" value="1"/>
</dbReference>
<dbReference type="GO" id="GO:0016787">
    <property type="term" value="F:hydrolase activity"/>
    <property type="evidence" value="ECO:0007669"/>
    <property type="project" value="UniProtKB-KW"/>
</dbReference>
<dbReference type="Pfam" id="PF02559">
    <property type="entry name" value="CarD_TRCF_RID"/>
    <property type="match status" value="1"/>
</dbReference>
<dbReference type="Gene3D" id="3.40.50.300">
    <property type="entry name" value="P-loop containing nucleotide triphosphate hydrolases"/>
    <property type="match status" value="2"/>
</dbReference>
<dbReference type="eggNOG" id="COG1197">
    <property type="taxonomic scope" value="Bacteria"/>
</dbReference>
<sequence>MLECRSLRMLSEAEIATMPPAGDGPVPLPGIAELAAGAAELLDRSDIILAVTDETRALGVTRMLEAMAPDATLLFCPGSDALPGDDAPASPANVGQRVSALHRAQAALAAKDRGRIALVTSGEALARALPPPETFAAEPPCVAIDDPCDLAQLHATLLDLGYIADERADEPGEVALRGHVLDVFPADSEQPLRIEVAEGRIIAIRSYDPADQRSTGEIDRRELGRVAEPPLGQTHTSLLDHLPQARVIIEPAADERRRRLLLLSADVAKRGSKRAARDMVDERHWKKALDQRQTARIARIAEPPPRFVESRSPLRDFAAAARTAKKEGTRIVLIGSERDLRFLGKRVDNVLRQTARRAENWRDVVKAEAGSLLTLVAPAQRGFVRDGILAVSAADLLGSRAEREDGVAPHVDLSLMQTAEIRVGDTVIHEDHGIATVVGLEAIDGQDGVSGDAIKLEYARGTTRLVPVVEADRLWRYGGEDDAVRLDTLDGKSWHERRRGIDEAIATTARQLTDMAAERAERHAPVLDPPVADYERFAAGFPYSETPDQLAAIEAVRADLASGRPMDRLVVGDVGFGKTEVALRAAAIAALAGRQVVVAAPTTVLARQHLDSFAARFEEAGIAVAGLSRLSTAAEKRKVKAGLADGSVRIVIGTGAVAAKGVTYKDLALVIVDEEQRFGAADKARLQALSSGHVLTLSATPIPRTLQAALVGLRQLSMIATPPARRQPIRTAVSTFSPETLRAALLRERSRGGQSFVVVPRIADMAPLAEKLARIVPELEVMQAHGKLPAAEIDDVMVRFGRGEGDVLLATNIIEAGLDVPRANTMAIVHADRFGLAQLHQLRGRVGRGHRRGQVLLFAKGEDAIAPRTLKRLRTLEAFDRLGAGFAISARDLDMRGAGDLLGDTQAGHMRLIGVELYQQLLEDALRTARGETVERWTPELRIGVEGRLPEAWVPDEDLRISLYARLGRLRDDAALDAFEAELEDRFGELPEDAATLLALARLRERMRMRSIARIDAGPAAIALTPHGQEPDLGGIEGLEEKDGRHLLKERHDSPTDRLSRLGALLA</sequence>
<dbReference type="SUPFAM" id="SSF141259">
    <property type="entry name" value="CarD-like"/>
    <property type="match status" value="1"/>
</dbReference>
<dbReference type="Gene3D" id="3.40.50.11180">
    <property type="match status" value="1"/>
</dbReference>
<keyword evidence="4 9" id="KW-0378">Hydrolase</keyword>
<evidence type="ECO:0000313" key="12">
    <source>
        <dbReference type="EMBL" id="GAL99459.1"/>
    </source>
</evidence>
<evidence type="ECO:0000256" key="7">
    <source>
        <dbReference type="ARBA" id="ARBA00023125"/>
    </source>
</evidence>
<gene>
    <name evidence="9 12" type="primary">mfd</name>
    <name evidence="12" type="ORF">SP5_004_00030</name>
</gene>
<dbReference type="SMART" id="SM00487">
    <property type="entry name" value="DEXDc"/>
    <property type="match status" value="1"/>
</dbReference>
<evidence type="ECO:0000256" key="1">
    <source>
        <dbReference type="ARBA" id="ARBA00022490"/>
    </source>
</evidence>
<dbReference type="Gene3D" id="3.90.1150.50">
    <property type="entry name" value="Transcription-repair-coupling factor, D7 domain"/>
    <property type="match status" value="1"/>
</dbReference>
<dbReference type="GO" id="GO:0005737">
    <property type="term" value="C:cytoplasm"/>
    <property type="evidence" value="ECO:0007669"/>
    <property type="project" value="UniProtKB-SubCell"/>
</dbReference>
<dbReference type="Pfam" id="PF00270">
    <property type="entry name" value="DEAD"/>
    <property type="match status" value="1"/>
</dbReference>
<comment type="subcellular location">
    <subcellularLocation>
        <location evidence="9">Cytoplasm</location>
    </subcellularLocation>
</comment>
<dbReference type="InterPro" id="IPR003711">
    <property type="entry name" value="CarD-like/TRCF_RID"/>
</dbReference>
<organism evidence="12 13">
    <name type="scientific">Sphingomonas parapaucimobilis NBRC 15100</name>
    <dbReference type="NCBI Taxonomy" id="1219049"/>
    <lineage>
        <taxon>Bacteria</taxon>
        <taxon>Pseudomonadati</taxon>
        <taxon>Pseudomonadota</taxon>
        <taxon>Alphaproteobacteria</taxon>
        <taxon>Sphingomonadales</taxon>
        <taxon>Sphingomonadaceae</taxon>
        <taxon>Sphingomonas</taxon>
    </lineage>
</organism>
<evidence type="ECO:0000256" key="8">
    <source>
        <dbReference type="ARBA" id="ARBA00023204"/>
    </source>
</evidence>
<evidence type="ECO:0000256" key="6">
    <source>
        <dbReference type="ARBA" id="ARBA00022840"/>
    </source>
</evidence>
<dbReference type="InterPro" id="IPR004576">
    <property type="entry name" value="Mfd"/>
</dbReference>
<evidence type="ECO:0000256" key="9">
    <source>
        <dbReference type="HAMAP-Rule" id="MF_00969"/>
    </source>
</evidence>
<evidence type="ECO:0000256" key="3">
    <source>
        <dbReference type="ARBA" id="ARBA00022763"/>
    </source>
</evidence>
<dbReference type="PROSITE" id="PS51192">
    <property type="entry name" value="HELICASE_ATP_BIND_1"/>
    <property type="match status" value="1"/>
</dbReference>
<dbReference type="Gene3D" id="3.30.2060.10">
    <property type="entry name" value="Penicillin-binding protein 1b domain"/>
    <property type="match status" value="1"/>
</dbReference>
<comment type="caution">
    <text evidence="12">The sequence shown here is derived from an EMBL/GenBank/DDBJ whole genome shotgun (WGS) entry which is preliminary data.</text>
</comment>
<dbReference type="InterPro" id="IPR037235">
    <property type="entry name" value="TRCF-like_C_D7"/>
</dbReference>
<dbReference type="InterPro" id="IPR005118">
    <property type="entry name" value="TRCF_C"/>
</dbReference>
<dbReference type="InterPro" id="IPR027417">
    <property type="entry name" value="P-loop_NTPase"/>
</dbReference>
<keyword evidence="5" id="KW-0347">Helicase</keyword>
<keyword evidence="13" id="KW-1185">Reference proteome</keyword>